<dbReference type="AlphaFoldDB" id="A0AA86N1H6"/>
<accession>A0AA86N1H6</accession>
<dbReference type="Proteomes" id="UP001179121">
    <property type="component" value="Chromosome"/>
</dbReference>
<keyword evidence="1" id="KW-1133">Transmembrane helix</keyword>
<gene>
    <name evidence="2" type="ORF">DNFV4_03255</name>
</gene>
<reference evidence="2" key="1">
    <citation type="submission" date="2022-10" db="EMBL/GenBank/DDBJ databases">
        <authorList>
            <person name="Koch H."/>
        </authorList>
    </citation>
    <scope>NUCLEOTIDE SEQUENCE</scope>
    <source>
        <strain evidence="2">DNF</strain>
    </source>
</reference>
<organism evidence="2 3">
    <name type="scientific">Nitrospira tepida</name>
    <dbReference type="NCBI Taxonomy" id="2973512"/>
    <lineage>
        <taxon>Bacteria</taxon>
        <taxon>Pseudomonadati</taxon>
        <taxon>Nitrospirota</taxon>
        <taxon>Nitrospiria</taxon>
        <taxon>Nitrospirales</taxon>
        <taxon>Nitrospiraceae</taxon>
        <taxon>Nitrospira</taxon>
    </lineage>
</organism>
<protein>
    <recommendedName>
        <fullName evidence="4">DUF748 domain-containing protein</fullName>
    </recommendedName>
</protein>
<sequence length="524" mass="59042">MAQPLTIPRWLTWTVGIMAVLAVTVLVAAAVADEPVRRYVEQRVNDQLTVNGYTLRIGELDLHPLSFSLDLDQVSLVQNRHPEPPVVQIPTWHASVRWTELFKGRLVSDHVIQRPAINMTRPQAKTEIQESRDDRWQDAVRRIFPLRIDVFKVEDADVTYYDHPKARPLELTEVQCEVSNISNRGPEQEYPSTVKLDARLLQGRIKAEGKANFLAKPFAGAEVDFDLDNVPVEGFMGVTGRYSLLLKTGVLTANGRVEYSPWKQAADVRNLLLEGVKADYVYRRHPRDDARRKHVAEIVEEARNNPVLVVTVKRGKVLGGEFGFVNRSVDPDYRLFVGDVNAELDNFSTRLKDLEGGDAVVKLTGRLMGTGRTVATGTFRPEKPHPDFDLDVQIVKTELKALNNVFRAYTDTDLSKGHLSLFSEISIKNGRVNGYVKPIFKDVEVFDPDQDADKAWTKRVYERVIEGVVELLKNEERQQVAAETDVSGPVPSPRADTWKIVGTLIQNAFFKAILPGLEKEYGKA</sequence>
<proteinExistence type="predicted"/>
<keyword evidence="1" id="KW-0472">Membrane</keyword>
<keyword evidence="1" id="KW-0812">Transmembrane</keyword>
<dbReference type="GO" id="GO:0005886">
    <property type="term" value="C:plasma membrane"/>
    <property type="evidence" value="ECO:0007669"/>
    <property type="project" value="TreeGrafter"/>
</dbReference>
<feature type="transmembrane region" description="Helical" evidence="1">
    <location>
        <begin position="12"/>
        <end position="32"/>
    </location>
</feature>
<evidence type="ECO:0000313" key="2">
    <source>
        <dbReference type="EMBL" id="CAI4032825.1"/>
    </source>
</evidence>
<keyword evidence="3" id="KW-1185">Reference proteome</keyword>
<dbReference type="EMBL" id="OX365700">
    <property type="protein sequence ID" value="CAI4032825.1"/>
    <property type="molecule type" value="Genomic_DNA"/>
</dbReference>
<evidence type="ECO:0000256" key="1">
    <source>
        <dbReference type="SAM" id="Phobius"/>
    </source>
</evidence>
<dbReference type="PANTHER" id="PTHR30441">
    <property type="entry name" value="DUF748 DOMAIN-CONTAINING PROTEIN"/>
    <property type="match status" value="1"/>
</dbReference>
<dbReference type="Pfam" id="PF05359">
    <property type="entry name" value="DUF748"/>
    <property type="match status" value="1"/>
</dbReference>
<evidence type="ECO:0008006" key="4">
    <source>
        <dbReference type="Google" id="ProtNLM"/>
    </source>
</evidence>
<dbReference type="KEGG" id="nti:DNFV4_03255"/>
<dbReference type="InterPro" id="IPR052894">
    <property type="entry name" value="AsmA-related"/>
</dbReference>
<dbReference type="RefSeq" id="WP_289269534.1">
    <property type="nucleotide sequence ID" value="NZ_OX365700.1"/>
</dbReference>
<dbReference type="InterPro" id="IPR008023">
    <property type="entry name" value="DUF748"/>
</dbReference>
<evidence type="ECO:0000313" key="3">
    <source>
        <dbReference type="Proteomes" id="UP001179121"/>
    </source>
</evidence>
<dbReference type="PANTHER" id="PTHR30441:SF8">
    <property type="entry name" value="DUF748 DOMAIN-CONTAINING PROTEIN"/>
    <property type="match status" value="1"/>
</dbReference>
<name>A0AA86N1H6_9BACT</name>
<dbReference type="GO" id="GO:0090313">
    <property type="term" value="P:regulation of protein targeting to membrane"/>
    <property type="evidence" value="ECO:0007669"/>
    <property type="project" value="TreeGrafter"/>
</dbReference>